<dbReference type="AlphaFoldDB" id="A0A4Q9N110"/>
<reference evidence="1" key="1">
    <citation type="submission" date="2019-01" db="EMBL/GenBank/DDBJ databases">
        <title>Draft genome sequences of three monokaryotic isolates of the white-rot basidiomycete fungus Dichomitus squalens.</title>
        <authorList>
            <consortium name="DOE Joint Genome Institute"/>
            <person name="Lopez S.C."/>
            <person name="Andreopoulos B."/>
            <person name="Pangilinan J."/>
            <person name="Lipzen A."/>
            <person name="Riley R."/>
            <person name="Ahrendt S."/>
            <person name="Ng V."/>
            <person name="Barry K."/>
            <person name="Daum C."/>
            <person name="Grigoriev I.V."/>
            <person name="Hilden K.S."/>
            <person name="Makela M.R."/>
            <person name="de Vries R.P."/>
        </authorList>
    </citation>
    <scope>NUCLEOTIDE SEQUENCE [LARGE SCALE GENOMIC DNA]</scope>
    <source>
        <strain evidence="1">OM18370.1</strain>
    </source>
</reference>
<name>A0A4Q9N110_9APHY</name>
<dbReference type="Proteomes" id="UP000292957">
    <property type="component" value="Unassembled WGS sequence"/>
</dbReference>
<accession>A0A4Q9N110</accession>
<proteinExistence type="predicted"/>
<protein>
    <submittedName>
        <fullName evidence="1">Uncharacterized protein</fullName>
    </submittedName>
</protein>
<evidence type="ECO:0000313" key="1">
    <source>
        <dbReference type="EMBL" id="TBU33577.1"/>
    </source>
</evidence>
<gene>
    <name evidence="1" type="ORF">BD311DRAFT_774618</name>
</gene>
<dbReference type="EMBL" id="ML143391">
    <property type="protein sequence ID" value="TBU33577.1"/>
    <property type="molecule type" value="Genomic_DNA"/>
</dbReference>
<organism evidence="1">
    <name type="scientific">Dichomitus squalens</name>
    <dbReference type="NCBI Taxonomy" id="114155"/>
    <lineage>
        <taxon>Eukaryota</taxon>
        <taxon>Fungi</taxon>
        <taxon>Dikarya</taxon>
        <taxon>Basidiomycota</taxon>
        <taxon>Agaricomycotina</taxon>
        <taxon>Agaricomycetes</taxon>
        <taxon>Polyporales</taxon>
        <taxon>Polyporaceae</taxon>
        <taxon>Dichomitus</taxon>
    </lineage>
</organism>
<sequence>MGPYVKATASVHCQLELTPGIDARASRDSDGPASQATVLRISRRRSSYHCSRGARTDTICTRDPAQSPGSRPWCACAGKAERSGLGRWAMFTQLSQLKPVRKLQRRTGQRRALSLALRLRFLESGFHGATFALRCADVCSSRRVP</sequence>